<comment type="caution">
    <text evidence="1">The sequence shown here is derived from an EMBL/GenBank/DDBJ whole genome shotgun (WGS) entry which is preliminary data.</text>
</comment>
<dbReference type="GO" id="GO:0003723">
    <property type="term" value="F:RNA binding"/>
    <property type="evidence" value="ECO:0007669"/>
    <property type="project" value="InterPro"/>
</dbReference>
<dbReference type="SMART" id="SM00753">
    <property type="entry name" value="PAM"/>
    <property type="match status" value="1"/>
</dbReference>
<dbReference type="EMBL" id="BLZA01000017">
    <property type="protein sequence ID" value="GHJ85963.1"/>
    <property type="molecule type" value="Genomic_DNA"/>
</dbReference>
<gene>
    <name evidence="1" type="ORF">NliqN6_2365</name>
</gene>
<protein>
    <submittedName>
        <fullName evidence="1">Uncharacterized protein</fullName>
    </submittedName>
</protein>
<dbReference type="OrthoDB" id="5404651at2759"/>
<dbReference type="GO" id="GO:0000973">
    <property type="term" value="P:post-transcriptional tethering of RNA polymerase II gene DNA at nuclear periphery"/>
    <property type="evidence" value="ECO:0007669"/>
    <property type="project" value="TreeGrafter"/>
</dbReference>
<dbReference type="AlphaFoldDB" id="A0A8H3TRS8"/>
<organism evidence="1 2">
    <name type="scientific">Naganishia liquefaciens</name>
    <dbReference type="NCBI Taxonomy" id="104408"/>
    <lineage>
        <taxon>Eukaryota</taxon>
        <taxon>Fungi</taxon>
        <taxon>Dikarya</taxon>
        <taxon>Basidiomycota</taxon>
        <taxon>Agaricomycotina</taxon>
        <taxon>Tremellomycetes</taxon>
        <taxon>Filobasidiales</taxon>
        <taxon>Filobasidiaceae</taxon>
        <taxon>Naganishia</taxon>
    </lineage>
</organism>
<sequence>MSLFPTLNGHLEGLRRAHASRDSAQFAQSLVCSPRDGQAWSALKGELGSNPSTALQYLNSFLARWKSAGNATLHPVMQDFLAAWVNYIAQTTWSYEETNAEQGEREWKSFDATYAEANRIFTGPGPADTVGFLGQAMKKMAENLMHLAFRTANLSRDKRFSAPSISIDRVRKTFSSSAYAECRLDPNDQVAKRGDEAFALGNICWKVYDQLHAYRLLDTVIQTYSSMRPSIQARLSAPCTSKAEEVGYWYWVGKLALAKGDVRRAREYLKKAFDMCPVQAERNLRAVFIRLLTCQILLGYFPARKLLDHFQLHAQFGPLMEAIRTGDRAMYYRCFEEWGPWYRKRGLWLVLREKGEVLVWRSLFRNTYRIWSETKPEVNPAAKSTRCPTTIFLTAMRLSFAQCGDDEVDATDVVSILASLIDQSYIRGQISYTQQYLVMRKLPGNPLAAFPPISSVRPRAFVSIG</sequence>
<reference evidence="1" key="1">
    <citation type="submission" date="2020-07" db="EMBL/GenBank/DDBJ databases">
        <title>Draft Genome Sequence of a Deep-Sea Yeast, Naganishia (Cryptococcus) liquefaciens strain N6.</title>
        <authorList>
            <person name="Han Y.W."/>
            <person name="Kajitani R."/>
            <person name="Morimoto H."/>
            <person name="Parhat M."/>
            <person name="Tsubouchi H."/>
            <person name="Bakenova O."/>
            <person name="Ogata M."/>
            <person name="Argunhan B."/>
            <person name="Aoki R."/>
            <person name="Kajiwara S."/>
            <person name="Itoh T."/>
            <person name="Iwasaki H."/>
        </authorList>
    </citation>
    <scope>NUCLEOTIDE SEQUENCE</scope>
    <source>
        <strain evidence="1">N6</strain>
    </source>
</reference>
<evidence type="ECO:0000313" key="1">
    <source>
        <dbReference type="EMBL" id="GHJ85963.1"/>
    </source>
</evidence>
<evidence type="ECO:0000313" key="2">
    <source>
        <dbReference type="Proteomes" id="UP000620104"/>
    </source>
</evidence>
<dbReference type="GO" id="GO:0016973">
    <property type="term" value="P:poly(A)+ mRNA export from nucleus"/>
    <property type="evidence" value="ECO:0007669"/>
    <property type="project" value="TreeGrafter"/>
</dbReference>
<name>A0A8H3TRS8_9TREE</name>
<accession>A0A8H3TRS8</accession>
<dbReference type="InterPro" id="IPR036388">
    <property type="entry name" value="WH-like_DNA-bd_sf"/>
</dbReference>
<dbReference type="GO" id="GO:0003690">
    <property type="term" value="F:double-stranded DNA binding"/>
    <property type="evidence" value="ECO:0007669"/>
    <property type="project" value="InterPro"/>
</dbReference>
<proteinExistence type="predicted"/>
<dbReference type="GO" id="GO:0070390">
    <property type="term" value="C:transcription export complex 2"/>
    <property type="evidence" value="ECO:0007669"/>
    <property type="project" value="TreeGrafter"/>
</dbReference>
<dbReference type="PANTHER" id="PTHR12732:SF8">
    <property type="entry name" value="NUCLEAR MRNA EXPORT PROTEIN THP1"/>
    <property type="match status" value="1"/>
</dbReference>
<dbReference type="Gene3D" id="1.10.10.10">
    <property type="entry name" value="Winged helix-like DNA-binding domain superfamily/Winged helix DNA-binding domain"/>
    <property type="match status" value="1"/>
</dbReference>
<dbReference type="GO" id="GO:0006368">
    <property type="term" value="P:transcription elongation by RNA polymerase II"/>
    <property type="evidence" value="ECO:0007669"/>
    <property type="project" value="TreeGrafter"/>
</dbReference>
<dbReference type="InterPro" id="IPR045114">
    <property type="entry name" value="Csn12-like"/>
</dbReference>
<dbReference type="PANTHER" id="PTHR12732">
    <property type="entry name" value="UNCHARACTERIZED PROTEASOME COMPONENT REGION PCI-CONTAINING"/>
    <property type="match status" value="1"/>
</dbReference>
<keyword evidence="2" id="KW-1185">Reference proteome</keyword>
<dbReference type="Proteomes" id="UP000620104">
    <property type="component" value="Unassembled WGS sequence"/>
</dbReference>